<keyword evidence="1" id="KW-0812">Transmembrane</keyword>
<dbReference type="NCBIfam" id="TIGR04056">
    <property type="entry name" value="OMP_RagA_SusC"/>
    <property type="match status" value="1"/>
</dbReference>
<dbReference type="GO" id="GO:0009279">
    <property type="term" value="C:cell outer membrane"/>
    <property type="evidence" value="ECO:0007669"/>
    <property type="project" value="UniProtKB-SubCell"/>
</dbReference>
<keyword evidence="1" id="KW-1134">Transmembrane beta strand</keyword>
<dbReference type="EMBL" id="QSKV01000002">
    <property type="protein sequence ID" value="RHE94249.1"/>
    <property type="molecule type" value="Genomic_DNA"/>
</dbReference>
<keyword evidence="1" id="KW-0813">Transport</keyword>
<dbReference type="RefSeq" id="WP_118220827.1">
    <property type="nucleotide sequence ID" value="NZ_JADNIJ010000007.1"/>
</dbReference>
<dbReference type="AlphaFoldDB" id="A0A414LHX6"/>
<proteinExistence type="inferred from homology"/>
<sequence length="919" mass="103385">MNRKNAYIVGIALLCSISAIADGDTKTKSKINERQTSAVSTVTSEELEKNSTPNPYNTLYGLLPGLSVLQQTGWTDNAKLIVRGRGSLNGAEPLIIVDGFPRPLEYLNVAEIESVSVLKDGAATAVWGPRGANGVIVITTKRGKEAKMSIDVNYRFGMGLPINQPKFVDAYTYAQAKNEALLLDGLQPQYTNAHLEAFRNGSNRDLYADTDWLNEGLRNQSYNNQADFTFQGGGKRLRYFTMLSYKNDYGILNSAYTDYSDRYNAQMKKYSLNFRMNLDVELTSTTMAKLTMLGMLYERKRPNTAEDKIFTGLYKTPSAAFPVRTSNGYWGSNTVYNDNPIARIADVGYYKENQRMLQADLRIIQNLSVITKGLSAEMAVSYDNSATYQETGSKNFLYEINSSVLNPETGEYQVNTERFGDDKALTVDNKDLADQYIRANLEAKVAYDRTFGKHTFIASGLYRQESLTPTGKAQSRYRQYITATAGYSYDNRYLLDVVVNHSGTSVLPKGDRFRTYPAVSAGWVLSNESFMESVSFIDLLKLRASWGRSGYDGFDYYLDRQYWVGGAGFVTNDAGGTLSGLKEGRLAISDMSCEISDKYNVGLDTRLFKNLTFTADYFMDRRRNILVDGANMVSSALGIEVAKTFMGAVDTKGFELALNWNGEKKDFSYHAGANLSYVKTKIVENGEGYKPYSYLSAKGYPVGQIFGLEAIGYFRDAEDIAKSPTQTFSDVRPGDIKYKDQNNDQKIDDNDRVAIGHSSTIPKLYYGINLGFEYKGFGVDMLFQGVGGYSKMLNVANVYWPLRNNTNISTWYMDDNIRWTEETKDIANLPRLTTLNTSNNFQNSTQWLVNGSYLKLRNLNVYYNLPQQWIKKAKMEACQVFVRANNVFSLDHVKYSNCEDLSVNYPDMLSVYFGFNVKF</sequence>
<protein>
    <submittedName>
        <fullName evidence="4">SusC/RagA family TonB-linked outer membrane protein</fullName>
    </submittedName>
</protein>
<dbReference type="InterPro" id="IPR039426">
    <property type="entry name" value="TonB-dep_rcpt-like"/>
</dbReference>
<dbReference type="InterPro" id="IPR023997">
    <property type="entry name" value="TonB-dep_OMP_SusC/RagA_CS"/>
</dbReference>
<dbReference type="InterPro" id="IPR012910">
    <property type="entry name" value="Plug_dom"/>
</dbReference>
<comment type="caution">
    <text evidence="4">The sequence shown here is derived from an EMBL/GenBank/DDBJ whole genome shotgun (WGS) entry which is preliminary data.</text>
</comment>
<dbReference type="PROSITE" id="PS52016">
    <property type="entry name" value="TONB_DEPENDENT_REC_3"/>
    <property type="match status" value="1"/>
</dbReference>
<name>A0A414LHX6_9BACE</name>
<keyword evidence="2" id="KW-0732">Signal</keyword>
<dbReference type="InterPro" id="IPR037066">
    <property type="entry name" value="Plug_dom_sf"/>
</dbReference>
<keyword evidence="1" id="KW-0472">Membrane</keyword>
<dbReference type="Pfam" id="PF07715">
    <property type="entry name" value="Plug"/>
    <property type="match status" value="1"/>
</dbReference>
<feature type="domain" description="TonB-dependent receptor plug" evidence="3">
    <location>
        <begin position="34"/>
        <end position="135"/>
    </location>
</feature>
<feature type="chain" id="PRO_5019147963" evidence="2">
    <location>
        <begin position="22"/>
        <end position="919"/>
    </location>
</feature>
<evidence type="ECO:0000259" key="3">
    <source>
        <dbReference type="Pfam" id="PF07715"/>
    </source>
</evidence>
<comment type="similarity">
    <text evidence="1">Belongs to the TonB-dependent receptor family.</text>
</comment>
<evidence type="ECO:0000256" key="1">
    <source>
        <dbReference type="PROSITE-ProRule" id="PRU01360"/>
    </source>
</evidence>
<organism evidence="4 5">
    <name type="scientific">Bacteroides intestinalis</name>
    <dbReference type="NCBI Taxonomy" id="329854"/>
    <lineage>
        <taxon>Bacteria</taxon>
        <taxon>Pseudomonadati</taxon>
        <taxon>Bacteroidota</taxon>
        <taxon>Bacteroidia</taxon>
        <taxon>Bacteroidales</taxon>
        <taxon>Bacteroidaceae</taxon>
        <taxon>Bacteroides</taxon>
    </lineage>
</organism>
<comment type="subcellular location">
    <subcellularLocation>
        <location evidence="1">Cell outer membrane</location>
        <topology evidence="1">Multi-pass membrane protein</topology>
    </subcellularLocation>
</comment>
<dbReference type="Gene3D" id="2.170.130.10">
    <property type="entry name" value="TonB-dependent receptor, plug domain"/>
    <property type="match status" value="1"/>
</dbReference>
<dbReference type="NCBIfam" id="TIGR04057">
    <property type="entry name" value="SusC_RagA_signa"/>
    <property type="match status" value="1"/>
</dbReference>
<feature type="signal peptide" evidence="2">
    <location>
        <begin position="1"/>
        <end position="21"/>
    </location>
</feature>
<dbReference type="InterPro" id="IPR023996">
    <property type="entry name" value="TonB-dep_OMP_SusC/RagA"/>
</dbReference>
<gene>
    <name evidence="4" type="ORF">DW712_02875</name>
</gene>
<dbReference type="Proteomes" id="UP000285650">
    <property type="component" value="Unassembled WGS sequence"/>
</dbReference>
<reference evidence="4 5" key="1">
    <citation type="submission" date="2018-08" db="EMBL/GenBank/DDBJ databases">
        <title>A genome reference for cultivated species of the human gut microbiota.</title>
        <authorList>
            <person name="Zou Y."/>
            <person name="Xue W."/>
            <person name="Luo G."/>
        </authorList>
    </citation>
    <scope>NUCLEOTIDE SEQUENCE [LARGE SCALE GENOMIC DNA]</scope>
    <source>
        <strain evidence="4 5">AM27-17</strain>
    </source>
</reference>
<evidence type="ECO:0000313" key="5">
    <source>
        <dbReference type="Proteomes" id="UP000285650"/>
    </source>
</evidence>
<keyword evidence="1" id="KW-0998">Cell outer membrane</keyword>
<evidence type="ECO:0000256" key="2">
    <source>
        <dbReference type="SAM" id="SignalP"/>
    </source>
</evidence>
<accession>A0A414LHX6</accession>
<dbReference type="SUPFAM" id="SSF56935">
    <property type="entry name" value="Porins"/>
    <property type="match status" value="1"/>
</dbReference>
<evidence type="ECO:0000313" key="4">
    <source>
        <dbReference type="EMBL" id="RHE94249.1"/>
    </source>
</evidence>